<keyword evidence="4" id="KW-0045">Antibiotic biosynthesis</keyword>
<dbReference type="PANTHER" id="PTHR10696:SF56">
    <property type="entry name" value="TAUD_TFDA-LIKE DOMAIN-CONTAINING PROTEIN"/>
    <property type="match status" value="1"/>
</dbReference>
<evidence type="ECO:0000256" key="1">
    <source>
        <dbReference type="ARBA" id="ARBA00001954"/>
    </source>
</evidence>
<sequence length="307" mass="33802">MLTTTFAMSRYGTGNGLLCTGPAIADLTDLDPLVTIRLLRESGFILFRGFRADLELFSALVHAISGRITLDPAREFHGGDVAQKVDAGTDAVGLHIENGNSPFAPDLTWFFCEKAAAEGSETTVCDGYRVWDAFGEETRDQFAAQDIAYSRRVEEDRWKAFVQHQLDGGKPAEEITVDDMRALATGPGRTVIEPLDGGAIRYEFQVPAAHPTLFGSRLAFANSILGPSYNYEKPRITFADGTEFSAELTREVEERTAALTENIEWQDGDVALIDNTRVMHGRRAILDPARTIYNAQSYLSDELRAAV</sequence>
<keyword evidence="7" id="KW-1185">Reference proteome</keyword>
<dbReference type="Gene3D" id="3.60.130.10">
    <property type="entry name" value="Clavaminate synthase-like"/>
    <property type="match status" value="1"/>
</dbReference>
<name>A0A1A8ZGX8_9ACTN</name>
<dbReference type="InterPro" id="IPR003819">
    <property type="entry name" value="TauD/TfdA-like"/>
</dbReference>
<dbReference type="PANTHER" id="PTHR10696">
    <property type="entry name" value="GAMMA-BUTYROBETAINE HYDROXYLASE-RELATED"/>
    <property type="match status" value="1"/>
</dbReference>
<keyword evidence="3" id="KW-0408">Iron</keyword>
<comment type="cofactor">
    <cofactor evidence="1">
        <name>Fe(2+)</name>
        <dbReference type="ChEBI" id="CHEBI:29033"/>
    </cofactor>
</comment>
<dbReference type="OrthoDB" id="9769888at2"/>
<accession>A0A1A8ZGX8</accession>
<gene>
    <name evidence="6" type="ORF">GA0070621_1745</name>
</gene>
<evidence type="ECO:0000259" key="5">
    <source>
        <dbReference type="Pfam" id="PF02668"/>
    </source>
</evidence>
<proteinExistence type="predicted"/>
<dbReference type="GO" id="GO:0017000">
    <property type="term" value="P:antibiotic biosynthetic process"/>
    <property type="evidence" value="ECO:0007669"/>
    <property type="project" value="UniProtKB-KW"/>
</dbReference>
<evidence type="ECO:0000313" key="7">
    <source>
        <dbReference type="Proteomes" id="UP000198765"/>
    </source>
</evidence>
<dbReference type="AlphaFoldDB" id="A0A1A8ZGX8"/>
<dbReference type="EMBL" id="LT594324">
    <property type="protein sequence ID" value="SBT43283.1"/>
    <property type="molecule type" value="Genomic_DNA"/>
</dbReference>
<feature type="domain" description="TauD/TfdA-like" evidence="5">
    <location>
        <begin position="36"/>
        <end position="291"/>
    </location>
</feature>
<evidence type="ECO:0000313" key="6">
    <source>
        <dbReference type="EMBL" id="SBT43283.1"/>
    </source>
</evidence>
<dbReference type="InterPro" id="IPR042098">
    <property type="entry name" value="TauD-like_sf"/>
</dbReference>
<dbReference type="GO" id="GO:0051213">
    <property type="term" value="F:dioxygenase activity"/>
    <property type="evidence" value="ECO:0007669"/>
    <property type="project" value="UniProtKB-KW"/>
</dbReference>
<protein>
    <submittedName>
        <fullName evidence="6">Taurine dioxygenase, alpha-ketoglutarate-dependent</fullName>
    </submittedName>
</protein>
<evidence type="ECO:0000256" key="3">
    <source>
        <dbReference type="ARBA" id="ARBA00023004"/>
    </source>
</evidence>
<keyword evidence="2" id="KW-0560">Oxidoreductase</keyword>
<dbReference type="Pfam" id="PF02668">
    <property type="entry name" value="TauD"/>
    <property type="match status" value="1"/>
</dbReference>
<dbReference type="PATRIC" id="fig|299146.4.peg.1805"/>
<dbReference type="Proteomes" id="UP000198765">
    <property type="component" value="Chromosome I"/>
</dbReference>
<dbReference type="RefSeq" id="WP_091192996.1">
    <property type="nucleotide sequence ID" value="NZ_LT594324.1"/>
</dbReference>
<evidence type="ECO:0000256" key="2">
    <source>
        <dbReference type="ARBA" id="ARBA00023002"/>
    </source>
</evidence>
<dbReference type="SUPFAM" id="SSF51197">
    <property type="entry name" value="Clavaminate synthase-like"/>
    <property type="match status" value="1"/>
</dbReference>
<reference evidence="6 7" key="1">
    <citation type="submission" date="2016-06" db="EMBL/GenBank/DDBJ databases">
        <authorList>
            <person name="Kjaerup R.B."/>
            <person name="Dalgaard T.S."/>
            <person name="Juul-Madsen H.R."/>
        </authorList>
    </citation>
    <scope>NUCLEOTIDE SEQUENCE [LARGE SCALE GENOMIC DNA]</scope>
    <source>
        <strain evidence="6 7">DSM 45248</strain>
    </source>
</reference>
<keyword evidence="6" id="KW-0223">Dioxygenase</keyword>
<evidence type="ECO:0000256" key="4">
    <source>
        <dbReference type="ARBA" id="ARBA00023194"/>
    </source>
</evidence>
<dbReference type="InterPro" id="IPR050411">
    <property type="entry name" value="AlphaKG_dependent_hydroxylases"/>
</dbReference>
<organism evidence="6 7">
    <name type="scientific">Micromonospora narathiwatensis</name>
    <dbReference type="NCBI Taxonomy" id="299146"/>
    <lineage>
        <taxon>Bacteria</taxon>
        <taxon>Bacillati</taxon>
        <taxon>Actinomycetota</taxon>
        <taxon>Actinomycetes</taxon>
        <taxon>Micromonosporales</taxon>
        <taxon>Micromonosporaceae</taxon>
        <taxon>Micromonospora</taxon>
    </lineage>
</organism>